<dbReference type="PANTHER" id="PTHR43639">
    <property type="entry name" value="OXIDOREDUCTASE, SHORT-CHAIN DEHYDROGENASE/REDUCTASE FAMILY (AFU_ORTHOLOGUE AFUA_5G02870)"/>
    <property type="match status" value="1"/>
</dbReference>
<evidence type="ECO:0000313" key="5">
    <source>
        <dbReference type="EMBL" id="MBO8185321.1"/>
    </source>
</evidence>
<gene>
    <name evidence="5" type="ORF">JW592_07575</name>
</gene>
<feature type="region of interest" description="Disordered" evidence="3">
    <location>
        <begin position="1"/>
        <end position="36"/>
    </location>
</feature>
<evidence type="ECO:0000256" key="3">
    <source>
        <dbReference type="SAM" id="MobiDB-lite"/>
    </source>
</evidence>
<evidence type="ECO:0000256" key="2">
    <source>
        <dbReference type="ARBA" id="ARBA00023002"/>
    </source>
</evidence>
<dbReference type="SMART" id="SM00822">
    <property type="entry name" value="PKS_KR"/>
    <property type="match status" value="1"/>
</dbReference>
<feature type="compositionally biased region" description="Basic and acidic residues" evidence="3">
    <location>
        <begin position="14"/>
        <end position="23"/>
    </location>
</feature>
<reference evidence="5 6" key="1">
    <citation type="submission" date="2021-02" db="EMBL/GenBank/DDBJ databases">
        <title>Streptomyces spirodelae sp. nov., isolated from duckweed.</title>
        <authorList>
            <person name="Saimee Y."/>
            <person name="Duangmal K."/>
        </authorList>
    </citation>
    <scope>NUCLEOTIDE SEQUENCE [LARGE SCALE GENOMIC DNA]</scope>
    <source>
        <strain evidence="5 6">DW4-2</strain>
    </source>
</reference>
<dbReference type="PRINTS" id="PR00081">
    <property type="entry name" value="GDHRDH"/>
</dbReference>
<dbReference type="InterPro" id="IPR036291">
    <property type="entry name" value="NAD(P)-bd_dom_sf"/>
</dbReference>
<accession>A0ABS3WQC2</accession>
<name>A0ABS3WQC2_9ACTN</name>
<protein>
    <submittedName>
        <fullName evidence="5">3-oxoacyl-ACP reductase FabG</fullName>
    </submittedName>
</protein>
<feature type="domain" description="Ketoreductase" evidence="4">
    <location>
        <begin position="36"/>
        <end position="215"/>
    </location>
</feature>
<dbReference type="EMBL" id="JAFFZN010000005">
    <property type="protein sequence ID" value="MBO8185321.1"/>
    <property type="molecule type" value="Genomic_DNA"/>
</dbReference>
<sequence length="275" mass="27929">MSTGTTSDTTTETTSDRQAEIMRDGSGSHGRPLSGKAALVTGGSRGIGAAVALRLAADGADVALTYESGAESAREVAERIKERGGRAWTVRAALADEESVRAAVDGAAEEFGRLDILINNAGTGAFGELETVRPAELDRVLTVNVRGAYLVAQAAASRLSDGGRIVNVGSCVSARVPFPGMTLYAMSKSAVTGLTKGLARELASRGITVNQVSPGPIDTDMNPADAEGASAQAALTMLGRYGTAEEVADSVAHLVGDSARYVTGAVLAVDGGFAA</sequence>
<dbReference type="Proteomes" id="UP001518976">
    <property type="component" value="Unassembled WGS sequence"/>
</dbReference>
<dbReference type="PANTHER" id="PTHR43639:SF1">
    <property type="entry name" value="SHORT-CHAIN DEHYDROGENASE_REDUCTASE FAMILY PROTEIN"/>
    <property type="match status" value="1"/>
</dbReference>
<evidence type="ECO:0000313" key="6">
    <source>
        <dbReference type="Proteomes" id="UP001518976"/>
    </source>
</evidence>
<dbReference type="Pfam" id="PF13561">
    <property type="entry name" value="adh_short_C2"/>
    <property type="match status" value="1"/>
</dbReference>
<keyword evidence="6" id="KW-1185">Reference proteome</keyword>
<evidence type="ECO:0000259" key="4">
    <source>
        <dbReference type="SMART" id="SM00822"/>
    </source>
</evidence>
<evidence type="ECO:0000256" key="1">
    <source>
        <dbReference type="ARBA" id="ARBA00006484"/>
    </source>
</evidence>
<organism evidence="5 6">
    <name type="scientific">Streptomyces spirodelae</name>
    <dbReference type="NCBI Taxonomy" id="2812904"/>
    <lineage>
        <taxon>Bacteria</taxon>
        <taxon>Bacillati</taxon>
        <taxon>Actinomycetota</taxon>
        <taxon>Actinomycetes</taxon>
        <taxon>Kitasatosporales</taxon>
        <taxon>Streptomycetaceae</taxon>
        <taxon>Streptomyces</taxon>
    </lineage>
</organism>
<dbReference type="PRINTS" id="PR00080">
    <property type="entry name" value="SDRFAMILY"/>
</dbReference>
<proteinExistence type="inferred from homology"/>
<dbReference type="Gene3D" id="3.40.50.720">
    <property type="entry name" value="NAD(P)-binding Rossmann-like Domain"/>
    <property type="match status" value="1"/>
</dbReference>
<dbReference type="SUPFAM" id="SSF51735">
    <property type="entry name" value="NAD(P)-binding Rossmann-fold domains"/>
    <property type="match status" value="1"/>
</dbReference>
<comment type="similarity">
    <text evidence="1">Belongs to the short-chain dehydrogenases/reductases (SDR) family.</text>
</comment>
<feature type="compositionally biased region" description="Low complexity" evidence="3">
    <location>
        <begin position="1"/>
        <end position="13"/>
    </location>
</feature>
<comment type="caution">
    <text evidence="5">The sequence shown here is derived from an EMBL/GenBank/DDBJ whole genome shotgun (WGS) entry which is preliminary data.</text>
</comment>
<dbReference type="InterPro" id="IPR002347">
    <property type="entry name" value="SDR_fam"/>
</dbReference>
<keyword evidence="2" id="KW-0560">Oxidoreductase</keyword>
<dbReference type="InterPro" id="IPR057326">
    <property type="entry name" value="KR_dom"/>
</dbReference>